<keyword evidence="4" id="KW-0238">DNA-binding</keyword>
<protein>
    <submittedName>
        <fullName evidence="9">Alkaline phosphatase synthesis transcriptional regulatory protein SphR</fullName>
    </submittedName>
</protein>
<dbReference type="Pfam" id="PF00072">
    <property type="entry name" value="Response_reg"/>
    <property type="match status" value="1"/>
</dbReference>
<dbReference type="GO" id="GO:0032993">
    <property type="term" value="C:protein-DNA complex"/>
    <property type="evidence" value="ECO:0007669"/>
    <property type="project" value="TreeGrafter"/>
</dbReference>
<dbReference type="PANTHER" id="PTHR48111">
    <property type="entry name" value="REGULATOR OF RPOS"/>
    <property type="match status" value="1"/>
</dbReference>
<accession>A0A5B9VZN8</accession>
<gene>
    <name evidence="9" type="primary">sphR</name>
    <name evidence="9" type="ORF">OJF2_19160</name>
</gene>
<evidence type="ECO:0000256" key="2">
    <source>
        <dbReference type="ARBA" id="ARBA00023012"/>
    </source>
</evidence>
<dbReference type="RefSeq" id="WP_168221692.1">
    <property type="nucleotide sequence ID" value="NZ_CP042997.1"/>
</dbReference>
<dbReference type="GO" id="GO:0000156">
    <property type="term" value="F:phosphorelay response regulator activity"/>
    <property type="evidence" value="ECO:0007669"/>
    <property type="project" value="TreeGrafter"/>
</dbReference>
<evidence type="ECO:0000256" key="3">
    <source>
        <dbReference type="ARBA" id="ARBA00023015"/>
    </source>
</evidence>
<dbReference type="SUPFAM" id="SSF52172">
    <property type="entry name" value="CheY-like"/>
    <property type="match status" value="1"/>
</dbReference>
<dbReference type="PROSITE" id="PS50110">
    <property type="entry name" value="RESPONSE_REGULATORY"/>
    <property type="match status" value="1"/>
</dbReference>
<organism evidence="9 10">
    <name type="scientific">Aquisphaera giovannonii</name>
    <dbReference type="NCBI Taxonomy" id="406548"/>
    <lineage>
        <taxon>Bacteria</taxon>
        <taxon>Pseudomonadati</taxon>
        <taxon>Planctomycetota</taxon>
        <taxon>Planctomycetia</taxon>
        <taxon>Isosphaerales</taxon>
        <taxon>Isosphaeraceae</taxon>
        <taxon>Aquisphaera</taxon>
    </lineage>
</organism>
<evidence type="ECO:0000256" key="5">
    <source>
        <dbReference type="ARBA" id="ARBA00023163"/>
    </source>
</evidence>
<feature type="compositionally biased region" description="Basic residues" evidence="7">
    <location>
        <begin position="137"/>
        <end position="147"/>
    </location>
</feature>
<evidence type="ECO:0000259" key="8">
    <source>
        <dbReference type="PROSITE" id="PS50110"/>
    </source>
</evidence>
<sequence length="159" mass="17494">MEFGPPPRILLVEDEALLRRLVAQFLRGDGFDVVEAADGLLAVELFESEGPFDMVLLDLNLPGLPGVEVCRRIRKVEPSQPVMICSAAILDSHVESLTALGVQQFLTKPYHPEELLRRISVLLDGPDRAPGAAPPHRTPHSLRRPRAASHVLSNRDAID</sequence>
<dbReference type="Gene3D" id="3.40.50.2300">
    <property type="match status" value="1"/>
</dbReference>
<dbReference type="AlphaFoldDB" id="A0A5B9VZN8"/>
<keyword evidence="10" id="KW-1185">Reference proteome</keyword>
<dbReference type="GO" id="GO:0005829">
    <property type="term" value="C:cytosol"/>
    <property type="evidence" value="ECO:0007669"/>
    <property type="project" value="TreeGrafter"/>
</dbReference>
<evidence type="ECO:0000256" key="4">
    <source>
        <dbReference type="ARBA" id="ARBA00023125"/>
    </source>
</evidence>
<dbReference type="KEGG" id="agv:OJF2_19160"/>
<name>A0A5B9VZN8_9BACT</name>
<reference evidence="9 10" key="1">
    <citation type="submission" date="2019-08" db="EMBL/GenBank/DDBJ databases">
        <title>Deep-cultivation of Planctomycetes and their phenomic and genomic characterization uncovers novel biology.</title>
        <authorList>
            <person name="Wiegand S."/>
            <person name="Jogler M."/>
            <person name="Boedeker C."/>
            <person name="Pinto D."/>
            <person name="Vollmers J."/>
            <person name="Rivas-Marin E."/>
            <person name="Kohn T."/>
            <person name="Peeters S.H."/>
            <person name="Heuer A."/>
            <person name="Rast P."/>
            <person name="Oberbeckmann S."/>
            <person name="Bunk B."/>
            <person name="Jeske O."/>
            <person name="Meyerdierks A."/>
            <person name="Storesund J.E."/>
            <person name="Kallscheuer N."/>
            <person name="Luecker S."/>
            <person name="Lage O.M."/>
            <person name="Pohl T."/>
            <person name="Merkel B.J."/>
            <person name="Hornburger P."/>
            <person name="Mueller R.-W."/>
            <person name="Bruemmer F."/>
            <person name="Labrenz M."/>
            <person name="Spormann A.M."/>
            <person name="Op den Camp H."/>
            <person name="Overmann J."/>
            <person name="Amann R."/>
            <person name="Jetten M.S.M."/>
            <person name="Mascher T."/>
            <person name="Medema M.H."/>
            <person name="Devos D.P."/>
            <person name="Kaster A.-K."/>
            <person name="Ovreas L."/>
            <person name="Rohde M."/>
            <person name="Galperin M.Y."/>
            <person name="Jogler C."/>
        </authorList>
    </citation>
    <scope>NUCLEOTIDE SEQUENCE [LARGE SCALE GENOMIC DNA]</scope>
    <source>
        <strain evidence="9 10">OJF2</strain>
    </source>
</reference>
<dbReference type="GO" id="GO:0000976">
    <property type="term" value="F:transcription cis-regulatory region binding"/>
    <property type="evidence" value="ECO:0007669"/>
    <property type="project" value="TreeGrafter"/>
</dbReference>
<dbReference type="SMART" id="SM00448">
    <property type="entry name" value="REC"/>
    <property type="match status" value="1"/>
</dbReference>
<dbReference type="CDD" id="cd17546">
    <property type="entry name" value="REC_hyHK_CKI1_RcsC-like"/>
    <property type="match status" value="1"/>
</dbReference>
<dbReference type="GO" id="GO:0006355">
    <property type="term" value="P:regulation of DNA-templated transcription"/>
    <property type="evidence" value="ECO:0007669"/>
    <property type="project" value="TreeGrafter"/>
</dbReference>
<evidence type="ECO:0000313" key="10">
    <source>
        <dbReference type="Proteomes" id="UP000324233"/>
    </source>
</evidence>
<keyword evidence="3" id="KW-0805">Transcription regulation</keyword>
<proteinExistence type="predicted"/>
<evidence type="ECO:0000256" key="7">
    <source>
        <dbReference type="SAM" id="MobiDB-lite"/>
    </source>
</evidence>
<feature type="domain" description="Response regulatory" evidence="8">
    <location>
        <begin position="8"/>
        <end position="123"/>
    </location>
</feature>
<evidence type="ECO:0000256" key="6">
    <source>
        <dbReference type="PROSITE-ProRule" id="PRU00169"/>
    </source>
</evidence>
<dbReference type="InterPro" id="IPR039420">
    <property type="entry name" value="WalR-like"/>
</dbReference>
<dbReference type="InterPro" id="IPR011006">
    <property type="entry name" value="CheY-like_superfamily"/>
</dbReference>
<dbReference type="Proteomes" id="UP000324233">
    <property type="component" value="Chromosome"/>
</dbReference>
<keyword evidence="5" id="KW-0804">Transcription</keyword>
<dbReference type="EMBL" id="CP042997">
    <property type="protein sequence ID" value="QEH33414.1"/>
    <property type="molecule type" value="Genomic_DNA"/>
</dbReference>
<keyword evidence="1 6" id="KW-0597">Phosphoprotein</keyword>
<dbReference type="InterPro" id="IPR001789">
    <property type="entry name" value="Sig_transdc_resp-reg_receiver"/>
</dbReference>
<feature type="modified residue" description="4-aspartylphosphate" evidence="6">
    <location>
        <position position="58"/>
    </location>
</feature>
<evidence type="ECO:0000256" key="1">
    <source>
        <dbReference type="ARBA" id="ARBA00022553"/>
    </source>
</evidence>
<keyword evidence="2" id="KW-0902">Two-component regulatory system</keyword>
<feature type="region of interest" description="Disordered" evidence="7">
    <location>
        <begin position="127"/>
        <end position="159"/>
    </location>
</feature>
<dbReference type="PANTHER" id="PTHR48111:SF1">
    <property type="entry name" value="TWO-COMPONENT RESPONSE REGULATOR ORR33"/>
    <property type="match status" value="1"/>
</dbReference>
<evidence type="ECO:0000313" key="9">
    <source>
        <dbReference type="EMBL" id="QEH33414.1"/>
    </source>
</evidence>